<dbReference type="Pfam" id="PF00873">
    <property type="entry name" value="ACR_tran"/>
    <property type="match status" value="1"/>
</dbReference>
<dbReference type="Gene3D" id="3.30.2090.10">
    <property type="entry name" value="Multidrug efflux transporter AcrB TolC docking domain, DN and DC subdomains"/>
    <property type="match status" value="2"/>
</dbReference>
<comment type="caution">
    <text evidence="2">The sequence shown here is derived from an EMBL/GenBank/DDBJ whole genome shotgun (WGS) entry which is preliminary data.</text>
</comment>
<accession>A0A833HR65</accession>
<dbReference type="PANTHER" id="PTHR32063:SF0">
    <property type="entry name" value="SWARMING MOTILITY PROTEIN SWRC"/>
    <property type="match status" value="1"/>
</dbReference>
<feature type="transmembrane region" description="Helical" evidence="1">
    <location>
        <begin position="357"/>
        <end position="377"/>
    </location>
</feature>
<dbReference type="SUPFAM" id="SSF82714">
    <property type="entry name" value="Multidrug efflux transporter AcrB TolC docking domain, DN and DC subdomains"/>
    <property type="match status" value="2"/>
</dbReference>
<feature type="transmembrane region" description="Helical" evidence="1">
    <location>
        <begin position="460"/>
        <end position="483"/>
    </location>
</feature>
<feature type="transmembrane region" description="Helical" evidence="1">
    <location>
        <begin position="878"/>
        <end position="902"/>
    </location>
</feature>
<dbReference type="SUPFAM" id="SSF82866">
    <property type="entry name" value="Multidrug efflux transporter AcrB transmembrane domain"/>
    <property type="match status" value="2"/>
</dbReference>
<dbReference type="GO" id="GO:0005886">
    <property type="term" value="C:plasma membrane"/>
    <property type="evidence" value="ECO:0007669"/>
    <property type="project" value="TreeGrafter"/>
</dbReference>
<sequence>MKLIEWAVEKSVSVIMVMLLIIILGTVSLFKLSMDLLPKIDVPIAVVNVQYPSAGPHEIENIITRPIESAMAMVHNVKTISSSSSEGNSNVIVEFNQDTDMDFATLEMREKIDLIRNYLPGDISVPMVMKIDPNALPIMQIGVSGNQNLVELYRMAEDYIKPRLERLTGVAAVDITGGSEEVIEVIVDPIKLTNLGISLQQLVGILRAENINLPVGDITDGDSTRLIRTIGELESLEDIKKLPIPSPTGVVVPLQDIAEVTRRIDKKTEIAKMNGLESIQVTIQKQPVANTVKVADIIHNELDKLRKENADLQIEAIIDQSLYIKNSIGNVGKTAMYGGILAVILLYIFLRDSKSTLIIALAIPISIMATFTLMFFFNITLNLLSLGGFALGVGMLVDNGIVVTENIHRYREKYNDNKKFAIMGADEVAMAVIASTFTTLAVFLPIAFVEGMTAQIFRELALTVTFALLASLGISLTLVPMLSSRLMKKQQDKKRGTLSAFNDYFDKLRDYYRRVLEWSLNNRVTALAIAVVTFLVSMSSLLMVGAEYFPQFDEGTFTIDIRLPQEANLEDTEEITKKIEETLEGYKEIDSTFVNIGGSSTFSITSHRRVYRATIDGRLVSKENRKLSTAEVVENIRQDLKNIPGATIKLESSSSLMSMGFGGASVEVEVKGEDLEVLKEITDDIIKITEGVEGTREVVSNYVEGRPQMALRVNREVASRYGLQSAQVAATINQLVRGVNATQLKEEGKEIQVIVRGADYLINSQANFLNIPIMTPLGITVPLQQVADLEIVKGPSTIRRRDQVRTMDVSAVVIERDVNTVTNEIKRKLDAYPFPNGYSYTFRGQREQLVEAVLSLILVGILAILLVYMILASQFQSYMYPFIIMLSVPLAFSGGALGLFITRRPISVPALIGAVVLAGIVVNNGIVLIDYINVLRKEGVGREESLIEAGDTRLRPIMMTTLTTVLGLIPLAIGLGEGGEAQAPMATVVIGGLLLSTLLTLIIIPVIYVMIDDLQMKLFKKNMQ</sequence>
<keyword evidence="3" id="KW-1185">Reference proteome</keyword>
<feature type="transmembrane region" description="Helical" evidence="1">
    <location>
        <begin position="985"/>
        <end position="1011"/>
    </location>
</feature>
<dbReference type="PRINTS" id="PR00702">
    <property type="entry name" value="ACRIFLAVINRP"/>
</dbReference>
<dbReference type="InterPro" id="IPR027463">
    <property type="entry name" value="AcrB_DN_DC_subdom"/>
</dbReference>
<dbReference type="PANTHER" id="PTHR32063">
    <property type="match status" value="1"/>
</dbReference>
<feature type="transmembrane region" description="Helical" evidence="1">
    <location>
        <begin position="334"/>
        <end position="350"/>
    </location>
</feature>
<evidence type="ECO:0000256" key="1">
    <source>
        <dbReference type="SAM" id="Phobius"/>
    </source>
</evidence>
<feature type="transmembrane region" description="Helical" evidence="1">
    <location>
        <begin position="908"/>
        <end position="933"/>
    </location>
</feature>
<proteinExistence type="predicted"/>
<dbReference type="InterPro" id="IPR001036">
    <property type="entry name" value="Acrflvin-R"/>
</dbReference>
<dbReference type="Gene3D" id="3.30.70.1430">
    <property type="entry name" value="Multidrug efflux transporter AcrB pore domain"/>
    <property type="match status" value="2"/>
</dbReference>
<feature type="transmembrane region" description="Helical" evidence="1">
    <location>
        <begin position="383"/>
        <end position="407"/>
    </location>
</feature>
<dbReference type="RefSeq" id="WP_151864413.1">
    <property type="nucleotide sequence ID" value="NZ_WBZB01000004.1"/>
</dbReference>
<evidence type="ECO:0000313" key="2">
    <source>
        <dbReference type="EMBL" id="KAB3533088.1"/>
    </source>
</evidence>
<feature type="transmembrane region" description="Helical" evidence="1">
    <location>
        <begin position="12"/>
        <end position="30"/>
    </location>
</feature>
<organism evidence="2 3">
    <name type="scientific">Alkaliphilus serpentinus</name>
    <dbReference type="NCBI Taxonomy" id="1482731"/>
    <lineage>
        <taxon>Bacteria</taxon>
        <taxon>Bacillati</taxon>
        <taxon>Bacillota</taxon>
        <taxon>Clostridia</taxon>
        <taxon>Peptostreptococcales</taxon>
        <taxon>Natronincolaceae</taxon>
        <taxon>Alkaliphilus</taxon>
    </lineage>
</organism>
<feature type="transmembrane region" description="Helical" evidence="1">
    <location>
        <begin position="852"/>
        <end position="871"/>
    </location>
</feature>
<dbReference type="SUPFAM" id="SSF82693">
    <property type="entry name" value="Multidrug efflux transporter AcrB pore domain, PN1, PN2, PC1 and PC2 subdomains"/>
    <property type="match status" value="3"/>
</dbReference>
<dbReference type="GO" id="GO:0042910">
    <property type="term" value="F:xenobiotic transmembrane transporter activity"/>
    <property type="evidence" value="ECO:0007669"/>
    <property type="project" value="TreeGrafter"/>
</dbReference>
<keyword evidence="1" id="KW-1133">Transmembrane helix</keyword>
<protein>
    <submittedName>
        <fullName evidence="2">Efflux RND transporter permease subunit</fullName>
    </submittedName>
</protein>
<gene>
    <name evidence="2" type="ORF">F8153_00630</name>
</gene>
<feature type="transmembrane region" description="Helical" evidence="1">
    <location>
        <begin position="954"/>
        <end position="973"/>
    </location>
</feature>
<dbReference type="AlphaFoldDB" id="A0A833HR65"/>
<reference evidence="2 3" key="1">
    <citation type="submission" date="2019-10" db="EMBL/GenBank/DDBJ databases">
        <title>Alkaliphilus serpentinus sp. nov. and Alkaliphilus pronyensis sp. nov., two novel anaerobic alkaliphilic species isolated from the serpentinized-hosted hydrothermal field of the Prony Bay (New Caledonia).</title>
        <authorList>
            <person name="Postec A."/>
        </authorList>
    </citation>
    <scope>NUCLEOTIDE SEQUENCE [LARGE SCALE GENOMIC DNA]</scope>
    <source>
        <strain evidence="2 3">LacT</strain>
    </source>
</reference>
<dbReference type="OrthoDB" id="9757876at2"/>
<keyword evidence="1" id="KW-0472">Membrane</keyword>
<dbReference type="EMBL" id="WBZB01000004">
    <property type="protein sequence ID" value="KAB3533088.1"/>
    <property type="molecule type" value="Genomic_DNA"/>
</dbReference>
<name>A0A833HR65_9FIRM</name>
<feature type="transmembrane region" description="Helical" evidence="1">
    <location>
        <begin position="524"/>
        <end position="546"/>
    </location>
</feature>
<evidence type="ECO:0000313" key="3">
    <source>
        <dbReference type="Proteomes" id="UP000465601"/>
    </source>
</evidence>
<dbReference type="Gene3D" id="3.30.70.1440">
    <property type="entry name" value="Multidrug efflux transporter AcrB pore domain"/>
    <property type="match status" value="1"/>
</dbReference>
<feature type="transmembrane region" description="Helical" evidence="1">
    <location>
        <begin position="428"/>
        <end position="448"/>
    </location>
</feature>
<keyword evidence="1" id="KW-0812">Transmembrane</keyword>
<dbReference type="Proteomes" id="UP000465601">
    <property type="component" value="Unassembled WGS sequence"/>
</dbReference>
<dbReference type="Gene3D" id="3.30.70.1320">
    <property type="entry name" value="Multidrug efflux transporter AcrB pore domain like"/>
    <property type="match status" value="1"/>
</dbReference>
<dbReference type="Gene3D" id="1.20.1640.10">
    <property type="entry name" value="Multidrug efflux transporter AcrB transmembrane domain"/>
    <property type="match status" value="2"/>
</dbReference>